<accession>A0ABR2VSY4</accession>
<gene>
    <name evidence="2" type="ORF">K7432_012014</name>
</gene>
<feature type="region of interest" description="Disordered" evidence="1">
    <location>
        <begin position="1"/>
        <end position="83"/>
    </location>
</feature>
<evidence type="ECO:0000256" key="1">
    <source>
        <dbReference type="SAM" id="MobiDB-lite"/>
    </source>
</evidence>
<dbReference type="Proteomes" id="UP001479436">
    <property type="component" value="Unassembled WGS sequence"/>
</dbReference>
<feature type="compositionally biased region" description="Basic and acidic residues" evidence="1">
    <location>
        <begin position="66"/>
        <end position="83"/>
    </location>
</feature>
<name>A0ABR2VSY4_9FUNG</name>
<reference evidence="2 3" key="1">
    <citation type="submission" date="2023-04" db="EMBL/GenBank/DDBJ databases">
        <title>Genome of Basidiobolus ranarum AG-B5.</title>
        <authorList>
            <person name="Stajich J.E."/>
            <person name="Carter-House D."/>
            <person name="Gryganskyi A."/>
        </authorList>
    </citation>
    <scope>NUCLEOTIDE SEQUENCE [LARGE SCALE GENOMIC DNA]</scope>
    <source>
        <strain evidence="2 3">AG-B5</strain>
    </source>
</reference>
<protein>
    <recommendedName>
        <fullName evidence="4">Dehydrin</fullName>
    </recommendedName>
</protein>
<feature type="compositionally biased region" description="Low complexity" evidence="1">
    <location>
        <begin position="35"/>
        <end position="49"/>
    </location>
</feature>
<feature type="compositionally biased region" description="Basic and acidic residues" evidence="1">
    <location>
        <begin position="11"/>
        <end position="34"/>
    </location>
</feature>
<sequence length="83" mass="9142">MTTTGYGNQDSDCKKEQEKNEKHSSKKEQEKNENHSPPTESHPSSTKSSVQTPISSDVGGSNKLPKSTEDVENSVRKNVAHED</sequence>
<evidence type="ECO:0008006" key="4">
    <source>
        <dbReference type="Google" id="ProtNLM"/>
    </source>
</evidence>
<organism evidence="2 3">
    <name type="scientific">Basidiobolus ranarum</name>
    <dbReference type="NCBI Taxonomy" id="34480"/>
    <lineage>
        <taxon>Eukaryota</taxon>
        <taxon>Fungi</taxon>
        <taxon>Fungi incertae sedis</taxon>
        <taxon>Zoopagomycota</taxon>
        <taxon>Entomophthoromycotina</taxon>
        <taxon>Basidiobolomycetes</taxon>
        <taxon>Basidiobolales</taxon>
        <taxon>Basidiobolaceae</taxon>
        <taxon>Basidiobolus</taxon>
    </lineage>
</organism>
<keyword evidence="3" id="KW-1185">Reference proteome</keyword>
<comment type="caution">
    <text evidence="2">The sequence shown here is derived from an EMBL/GenBank/DDBJ whole genome shotgun (WGS) entry which is preliminary data.</text>
</comment>
<evidence type="ECO:0000313" key="2">
    <source>
        <dbReference type="EMBL" id="KAK9700839.1"/>
    </source>
</evidence>
<feature type="compositionally biased region" description="Polar residues" evidence="1">
    <location>
        <begin position="1"/>
        <end position="10"/>
    </location>
</feature>
<dbReference type="EMBL" id="JASJQH010007870">
    <property type="protein sequence ID" value="KAK9700839.1"/>
    <property type="molecule type" value="Genomic_DNA"/>
</dbReference>
<evidence type="ECO:0000313" key="3">
    <source>
        <dbReference type="Proteomes" id="UP001479436"/>
    </source>
</evidence>
<feature type="compositionally biased region" description="Polar residues" evidence="1">
    <location>
        <begin position="50"/>
        <end position="59"/>
    </location>
</feature>
<proteinExistence type="predicted"/>